<dbReference type="GO" id="GO:0004764">
    <property type="term" value="F:shikimate 3-dehydrogenase (NADP+) activity"/>
    <property type="evidence" value="ECO:0007669"/>
    <property type="project" value="EnsemblPlants"/>
</dbReference>
<evidence type="ECO:0000313" key="2">
    <source>
        <dbReference type="EMBL" id="GBG75557.1"/>
    </source>
</evidence>
<reference evidence="2 3" key="1">
    <citation type="journal article" date="2018" name="Cell">
        <title>The Chara Genome: Secondary Complexity and Implications for Plant Terrestrialization.</title>
        <authorList>
            <person name="Nishiyama T."/>
            <person name="Sakayama H."/>
            <person name="Vries J.D."/>
            <person name="Buschmann H."/>
            <person name="Saint-Marcoux D."/>
            <person name="Ullrich K.K."/>
            <person name="Haas F.B."/>
            <person name="Vanderstraeten L."/>
            <person name="Becker D."/>
            <person name="Lang D."/>
            <person name="Vosolsobe S."/>
            <person name="Rombauts S."/>
            <person name="Wilhelmsson P.K.I."/>
            <person name="Janitza P."/>
            <person name="Kern R."/>
            <person name="Heyl A."/>
            <person name="Rumpler F."/>
            <person name="Villalobos L.I.A.C."/>
            <person name="Clay J.M."/>
            <person name="Skokan R."/>
            <person name="Toyoda A."/>
            <person name="Suzuki Y."/>
            <person name="Kagoshima H."/>
            <person name="Schijlen E."/>
            <person name="Tajeshwar N."/>
            <person name="Catarino B."/>
            <person name="Hetherington A.J."/>
            <person name="Saltykova A."/>
            <person name="Bonnot C."/>
            <person name="Breuninger H."/>
            <person name="Symeonidi A."/>
            <person name="Radhakrishnan G.V."/>
            <person name="Van Nieuwerburgh F."/>
            <person name="Deforce D."/>
            <person name="Chang C."/>
            <person name="Karol K.G."/>
            <person name="Hedrich R."/>
            <person name="Ulvskov P."/>
            <person name="Glockner G."/>
            <person name="Delwiche C.F."/>
            <person name="Petrasek J."/>
            <person name="Van de Peer Y."/>
            <person name="Friml J."/>
            <person name="Beilby M."/>
            <person name="Dolan L."/>
            <person name="Kohara Y."/>
            <person name="Sugano S."/>
            <person name="Fujiyama A."/>
            <person name="Delaux P.-M."/>
            <person name="Quint M."/>
            <person name="TheiBen G."/>
            <person name="Hagemann M."/>
            <person name="Harholt J."/>
            <person name="Dunand C."/>
            <person name="Zachgo S."/>
            <person name="Langdale J."/>
            <person name="Maumus F."/>
            <person name="Straeten D.V.D."/>
            <person name="Gould S.B."/>
            <person name="Rensing S.A."/>
        </authorList>
    </citation>
    <scope>NUCLEOTIDE SEQUENCE [LARGE SCALE GENOMIC DNA]</scope>
    <source>
        <strain evidence="2 3">S276</strain>
    </source>
</reference>
<dbReference type="CDD" id="cd00502">
    <property type="entry name" value="DHQase_I"/>
    <property type="match status" value="1"/>
</dbReference>
<protein>
    <recommendedName>
        <fullName evidence="1">Shikimate dehydrogenase substrate binding N-terminal domain-containing protein</fullName>
    </recommendedName>
</protein>
<dbReference type="PANTHER" id="PTHR21089:SF1">
    <property type="entry name" value="BIFUNCTIONAL 3-DEHYDROQUINATE DEHYDRATASE_SHIKIMATE DEHYDROGENASE, CHLOROPLASTIC"/>
    <property type="match status" value="1"/>
</dbReference>
<feature type="domain" description="Shikimate dehydrogenase substrate binding N-terminal" evidence="1">
    <location>
        <begin position="242"/>
        <end position="324"/>
    </location>
</feature>
<dbReference type="CDD" id="cd01065">
    <property type="entry name" value="NAD_bind_Shikimate_DH"/>
    <property type="match status" value="1"/>
</dbReference>
<dbReference type="GO" id="GO:0009423">
    <property type="term" value="P:chorismate biosynthetic process"/>
    <property type="evidence" value="ECO:0007669"/>
    <property type="project" value="TreeGrafter"/>
</dbReference>
<dbReference type="EMBL" id="BFEA01000226">
    <property type="protein sequence ID" value="GBG75557.1"/>
    <property type="molecule type" value="Genomic_DNA"/>
</dbReference>
<dbReference type="Gramene" id="GBG75557">
    <property type="protein sequence ID" value="GBG75557"/>
    <property type="gene ID" value="CBR_g20188"/>
</dbReference>
<evidence type="ECO:0000313" key="3">
    <source>
        <dbReference type="Proteomes" id="UP000265515"/>
    </source>
</evidence>
<dbReference type="GO" id="GO:0019632">
    <property type="term" value="P:shikimate metabolic process"/>
    <property type="evidence" value="ECO:0007669"/>
    <property type="project" value="EnsemblPlants"/>
</dbReference>
<dbReference type="NCBIfam" id="TIGR01093">
    <property type="entry name" value="aroD"/>
    <property type="match status" value="1"/>
</dbReference>
<dbReference type="Pfam" id="PF01487">
    <property type="entry name" value="DHquinase_I"/>
    <property type="match status" value="1"/>
</dbReference>
<evidence type="ECO:0000259" key="1">
    <source>
        <dbReference type="Pfam" id="PF08501"/>
    </source>
</evidence>
<dbReference type="SUPFAM" id="SSF51735">
    <property type="entry name" value="NAD(P)-binding Rossmann-fold domains"/>
    <property type="match status" value="1"/>
</dbReference>
<dbReference type="OMA" id="QCCDEVD"/>
<dbReference type="PANTHER" id="PTHR21089">
    <property type="entry name" value="SHIKIMATE DEHYDROGENASE"/>
    <property type="match status" value="1"/>
</dbReference>
<dbReference type="InterPro" id="IPR013785">
    <property type="entry name" value="Aldolase_TIM"/>
</dbReference>
<dbReference type="GO" id="GO:0003855">
    <property type="term" value="F:3-dehydroquinate dehydratase activity"/>
    <property type="evidence" value="ECO:0007669"/>
    <property type="project" value="InterPro"/>
</dbReference>
<name>A0A388KZR9_CHABU</name>
<keyword evidence="3" id="KW-1185">Reference proteome</keyword>
<dbReference type="OrthoDB" id="204377at2759"/>
<dbReference type="Gene3D" id="3.20.20.70">
    <property type="entry name" value="Aldolase class I"/>
    <property type="match status" value="1"/>
</dbReference>
<dbReference type="HAMAP" id="MF_00222">
    <property type="entry name" value="Shikimate_DH_AroE"/>
    <property type="match status" value="1"/>
</dbReference>
<dbReference type="AlphaFoldDB" id="A0A388KZR9"/>
<dbReference type="InterPro" id="IPR046346">
    <property type="entry name" value="Aminoacid_DH-like_N_sf"/>
</dbReference>
<sequence>MAETCRICASLVADSMEGMMEAIALAKSEGADMVELRLDLIKDFKGGEDLARLLTSRLLPAIVTFRPTWEYGQYDGDEETRQQVLRRAVELGADFIDVELQVAQSFVCKHQSLLESSRPNTRVIVSSHNYQSTPSSEDLATLAAKIISTGADIVKIAVMASTITDTSRVFELLSHAQVPTIALSMGEYGLISRLLAPKFGGFLTFGCLGQGKESAPGQPTVTELVDIYRLRSQGRDTRVYGLIGKPVSQSKGPLIHNAAMEKNGFNGVYVPFLVDNVPEFLDVFGSSPDFGGFSVTIPHKEAAMSCCSHEVDPSVQSLGALNTLVNKGQKLLGYNTDWNAATSAVEEGLIEREKLRKGIEIDGSRVLEGRLVVVLGAGGAGKGLVYGAKTRGAHVVIANRSHGRAVELAIRQGAIAVPLSEVCEDGAVERLLEKVRAQHSDLQDKEPVLVNTTSVGMVPNVEETPVPVGALKGYGLVFDAIYNPLETRLLREAKSVGATIVSGLEMFVRQANAQFNLFTGEQDQHHRRPYQQF</sequence>
<dbReference type="Proteomes" id="UP000265515">
    <property type="component" value="Unassembled WGS sequence"/>
</dbReference>
<comment type="caution">
    <text evidence="2">The sequence shown here is derived from an EMBL/GenBank/DDBJ whole genome shotgun (WGS) entry which is preliminary data.</text>
</comment>
<dbReference type="HAMAP" id="MF_00214">
    <property type="entry name" value="AroD"/>
    <property type="match status" value="1"/>
</dbReference>
<dbReference type="InterPro" id="IPR036291">
    <property type="entry name" value="NAD(P)-bd_dom_sf"/>
</dbReference>
<dbReference type="SUPFAM" id="SSF53223">
    <property type="entry name" value="Aminoacid dehydrogenase-like, N-terminal domain"/>
    <property type="match status" value="1"/>
</dbReference>
<proteinExistence type="inferred from homology"/>
<dbReference type="Pfam" id="PF08501">
    <property type="entry name" value="Shikimate_dh_N"/>
    <property type="match status" value="1"/>
</dbReference>
<accession>A0A388KZR9</accession>
<dbReference type="SUPFAM" id="SSF51569">
    <property type="entry name" value="Aldolase"/>
    <property type="match status" value="1"/>
</dbReference>
<dbReference type="Gene3D" id="3.40.50.10860">
    <property type="entry name" value="Leucine Dehydrogenase, chain A, domain 1"/>
    <property type="match status" value="1"/>
</dbReference>
<dbReference type="Gene3D" id="3.40.50.720">
    <property type="entry name" value="NAD(P)-binding Rossmann-like Domain"/>
    <property type="match status" value="1"/>
</dbReference>
<dbReference type="FunFam" id="3.20.20.70:FF:000142">
    <property type="entry name" value="bifunctional 3-dehydroquinate dehydratase/shikimate dehydrogenase, chloroplastic"/>
    <property type="match status" value="1"/>
</dbReference>
<dbReference type="InterPro" id="IPR001381">
    <property type="entry name" value="DHquinase_I"/>
</dbReference>
<dbReference type="InterPro" id="IPR013708">
    <property type="entry name" value="Shikimate_DH-bd_N"/>
</dbReference>
<organism evidence="2 3">
    <name type="scientific">Chara braunii</name>
    <name type="common">Braun's stonewort</name>
    <dbReference type="NCBI Taxonomy" id="69332"/>
    <lineage>
        <taxon>Eukaryota</taxon>
        <taxon>Viridiplantae</taxon>
        <taxon>Streptophyta</taxon>
        <taxon>Charophyceae</taxon>
        <taxon>Charales</taxon>
        <taxon>Characeae</taxon>
        <taxon>Chara</taxon>
    </lineage>
</organism>
<dbReference type="InterPro" id="IPR022893">
    <property type="entry name" value="Shikimate_DH_fam"/>
</dbReference>
<dbReference type="STRING" id="69332.A0A388KZR9"/>
<gene>
    <name evidence="2" type="ORF">CBR_g20188</name>
</gene>